<accession>A0A660KW97</accession>
<comment type="caution">
    <text evidence="1">The sequence shown here is derived from an EMBL/GenBank/DDBJ whole genome shotgun (WGS) entry which is preliminary data.</text>
</comment>
<dbReference type="Proteomes" id="UP000278962">
    <property type="component" value="Unassembled WGS sequence"/>
</dbReference>
<reference evidence="1 2" key="1">
    <citation type="submission" date="2018-10" db="EMBL/GenBank/DDBJ databases">
        <title>Genomic Encyclopedia of Archaeal and Bacterial Type Strains, Phase II (KMG-II): from individual species to whole genera.</title>
        <authorList>
            <person name="Goeker M."/>
        </authorList>
    </citation>
    <scope>NUCLEOTIDE SEQUENCE [LARGE SCALE GENOMIC DNA]</scope>
    <source>
        <strain evidence="1 2">DSM 14954</strain>
    </source>
</reference>
<dbReference type="EMBL" id="RBIL01000002">
    <property type="protein sequence ID" value="RKQ85987.1"/>
    <property type="molecule type" value="Genomic_DNA"/>
</dbReference>
<protein>
    <submittedName>
        <fullName evidence="1">Uncharacterized protein</fullName>
    </submittedName>
</protein>
<name>A0A660KW97_9ACTN</name>
<proteinExistence type="predicted"/>
<evidence type="ECO:0000313" key="2">
    <source>
        <dbReference type="Proteomes" id="UP000278962"/>
    </source>
</evidence>
<keyword evidence="2" id="KW-1185">Reference proteome</keyword>
<gene>
    <name evidence="1" type="ORF">C8N24_3995</name>
</gene>
<sequence length="36" mass="3989">MGIAGLGVSRWQLMSAPRRIELSPDLEAALAPLRRR</sequence>
<dbReference type="AlphaFoldDB" id="A0A660KW97"/>
<evidence type="ECO:0000313" key="1">
    <source>
        <dbReference type="EMBL" id="RKQ85987.1"/>
    </source>
</evidence>
<organism evidence="1 2">
    <name type="scientific">Solirubrobacter pauli</name>
    <dbReference type="NCBI Taxonomy" id="166793"/>
    <lineage>
        <taxon>Bacteria</taxon>
        <taxon>Bacillati</taxon>
        <taxon>Actinomycetota</taxon>
        <taxon>Thermoleophilia</taxon>
        <taxon>Solirubrobacterales</taxon>
        <taxon>Solirubrobacteraceae</taxon>
        <taxon>Solirubrobacter</taxon>
    </lineage>
</organism>